<dbReference type="InterPro" id="IPR036249">
    <property type="entry name" value="Thioredoxin-like_sf"/>
</dbReference>
<dbReference type="GeneID" id="36531838"/>
<dbReference type="GO" id="GO:0006122">
    <property type="term" value="P:mitochondrial electron transport, ubiquinol to cytochrome c"/>
    <property type="evidence" value="ECO:0007669"/>
    <property type="project" value="InterPro"/>
</dbReference>
<keyword evidence="10" id="KW-1185">Reference proteome</keyword>
<dbReference type="InterPro" id="IPR013766">
    <property type="entry name" value="Thioredoxin_domain"/>
</dbReference>
<name>A0A2I1CMM9_ASPN1</name>
<feature type="signal peptide" evidence="7">
    <location>
        <begin position="1"/>
        <end position="20"/>
    </location>
</feature>
<feature type="chain" id="PRO_5014140442" evidence="7">
    <location>
        <begin position="21"/>
        <end position="856"/>
    </location>
</feature>
<gene>
    <name evidence="9" type="ORF">P174DRAFT_416576</name>
</gene>
<feature type="domain" description="Thioredoxin" evidence="8">
    <location>
        <begin position="243"/>
        <end position="479"/>
    </location>
</feature>
<sequence>MRSSLLAWSLLSLLSIPTFAIPSGDIANDLNLANNRLVKRAEPVEKTESGPPSTTFNGVEVPPLKDLTPEDFEALTKNGYWFVKHYSPSCPHCKAIAPTWQTLYEYYYTSKPISSSSEPSDTQSLNSFQNFYNFHFASMNCLAFSDFCKRLDVKWFPTFSLYHNGKLVEQFEGAKTMEGLSEFVEGKLESIRPGSRPPKGVKLPEPGDKQVDTEAAPDVPAAKDKDRVAGVKAGEKHNEQVAQLASAEAPVKSATPKVNSKPSAPANPQGISVPLTAESFQKLVTTTRDPWFVKFYAPWCHHCQALAPVWQGMAREMQHVLNVGEVNCDAEPRLCKDARVNAYPTMYFFRGGERVEYTGLRGLGDLVNYARKAVDIGSGIQDVDAAQFKELEEKEEVIFLYFYDHATTSEDFEALERLTLSLVGHARLVKTSSAALAERFKITTWPRLLVSRDGRPSYYNALAPKDMRDVRQILNWMRSVWLPIVPELTVSNAREIMDGKYVVLGILSRRRSDDFILAKRELKSAALEWMDKQTQLFRLERQELRDAKQLRIEEAEDRNDQRALRAAKNMRISIREDDKKQVGFAWVDGEFWERWLRTTFGIDIENGERVIINDQDNRRYWDATSSGAPIMASRTSILETIPLVIADSSKLKPKSTVGTFEYVFFVTRSFISGHPIIFVALLTMSIVAVTYLARARLAKRGLSRGGILGAVQSNSAGFFRLDGKEGLLNGAAPESSRKPSAALRPSLLAPTALLSLPSENPSRIDTLPGMLPGGIWYSGVAYGLPRSYYVPAHFGGVSVNMATKYATIASTFGVAAGTFALFFFGEVPRVRNDILRKVPFLDEYFDRSIPAEDNPF</sequence>
<organism evidence="9 10">
    <name type="scientific">Aspergillus novofumigatus (strain IBT 16806)</name>
    <dbReference type="NCBI Taxonomy" id="1392255"/>
    <lineage>
        <taxon>Eukaryota</taxon>
        <taxon>Fungi</taxon>
        <taxon>Dikarya</taxon>
        <taxon>Ascomycota</taxon>
        <taxon>Pezizomycotina</taxon>
        <taxon>Eurotiomycetes</taxon>
        <taxon>Eurotiomycetidae</taxon>
        <taxon>Eurotiales</taxon>
        <taxon>Aspergillaceae</taxon>
        <taxon>Aspergillus</taxon>
        <taxon>Aspergillus subgen. Fumigati</taxon>
    </lineage>
</organism>
<dbReference type="Pfam" id="PF09796">
    <property type="entry name" value="QCR10"/>
    <property type="match status" value="1"/>
</dbReference>
<feature type="domain" description="Thioredoxin" evidence="8">
    <location>
        <begin position="38"/>
        <end position="189"/>
    </location>
</feature>
<feature type="region of interest" description="Disordered" evidence="5">
    <location>
        <begin position="243"/>
        <end position="270"/>
    </location>
</feature>
<evidence type="ECO:0000256" key="7">
    <source>
        <dbReference type="SAM" id="SignalP"/>
    </source>
</evidence>
<dbReference type="GO" id="GO:0005739">
    <property type="term" value="C:mitochondrion"/>
    <property type="evidence" value="ECO:0007669"/>
    <property type="project" value="GOC"/>
</dbReference>
<dbReference type="RefSeq" id="XP_024687464.1">
    <property type="nucleotide sequence ID" value="XM_024824513.1"/>
</dbReference>
<evidence type="ECO:0000259" key="8">
    <source>
        <dbReference type="PROSITE" id="PS51352"/>
    </source>
</evidence>
<dbReference type="PANTHER" id="PTHR46426:SF1">
    <property type="entry name" value="PROTEIN DISULFIDE-ISOMERASE TMX3"/>
    <property type="match status" value="1"/>
</dbReference>
<dbReference type="PANTHER" id="PTHR46426">
    <property type="entry name" value="PROTEIN DISULFIDE-ISOMERASE TMX3"/>
    <property type="match status" value="1"/>
</dbReference>
<evidence type="ECO:0000256" key="2">
    <source>
        <dbReference type="ARBA" id="ARBA00022692"/>
    </source>
</evidence>
<dbReference type="GO" id="GO:0016853">
    <property type="term" value="F:isomerase activity"/>
    <property type="evidence" value="ECO:0007669"/>
    <property type="project" value="UniProtKB-KW"/>
</dbReference>
<evidence type="ECO:0000313" key="9">
    <source>
        <dbReference type="EMBL" id="PKX98869.1"/>
    </source>
</evidence>
<dbReference type="AlphaFoldDB" id="A0A2I1CMM9"/>
<evidence type="ECO:0000256" key="6">
    <source>
        <dbReference type="SAM" id="Phobius"/>
    </source>
</evidence>
<reference evidence="10" key="1">
    <citation type="journal article" date="2018" name="Proc. Natl. Acad. Sci. U.S.A.">
        <title>Linking secondary metabolites to gene clusters through genome sequencing of six diverse Aspergillus species.</title>
        <authorList>
            <person name="Kaerboelling I."/>
            <person name="Vesth T.C."/>
            <person name="Frisvad J.C."/>
            <person name="Nybo J.L."/>
            <person name="Theobald S."/>
            <person name="Kuo A."/>
            <person name="Bowyer P."/>
            <person name="Matsuda Y."/>
            <person name="Mondo S."/>
            <person name="Lyhne E.K."/>
            <person name="Kogle M.E."/>
            <person name="Clum A."/>
            <person name="Lipzen A."/>
            <person name="Salamov A."/>
            <person name="Ngan C.Y."/>
            <person name="Daum C."/>
            <person name="Chiniquy J."/>
            <person name="Barry K."/>
            <person name="LaButti K."/>
            <person name="Haridas S."/>
            <person name="Simmons B.A."/>
            <person name="Magnuson J.K."/>
            <person name="Mortensen U.H."/>
            <person name="Larsen T.O."/>
            <person name="Grigoriev I.V."/>
            <person name="Baker S.E."/>
            <person name="Andersen M.R."/>
        </authorList>
    </citation>
    <scope>NUCLEOTIDE SEQUENCE [LARGE SCALE GENOMIC DNA]</scope>
    <source>
        <strain evidence="10">IBT 16806</strain>
    </source>
</reference>
<feature type="transmembrane region" description="Helical" evidence="6">
    <location>
        <begin position="676"/>
        <end position="694"/>
    </location>
</feature>
<evidence type="ECO:0000256" key="1">
    <source>
        <dbReference type="ARBA" id="ARBA00004167"/>
    </source>
</evidence>
<comment type="subcellular location">
    <subcellularLocation>
        <location evidence="1">Membrane</location>
        <topology evidence="1">Single-pass membrane protein</topology>
    </subcellularLocation>
</comment>
<dbReference type="GO" id="GO:0005783">
    <property type="term" value="C:endoplasmic reticulum"/>
    <property type="evidence" value="ECO:0007669"/>
    <property type="project" value="TreeGrafter"/>
</dbReference>
<feature type="transmembrane region" description="Helical" evidence="6">
    <location>
        <begin position="767"/>
        <end position="785"/>
    </location>
</feature>
<keyword evidence="4 6" id="KW-0472">Membrane</keyword>
<accession>A0A2I1CMM9</accession>
<keyword evidence="9" id="KW-0413">Isomerase</keyword>
<evidence type="ECO:0000313" key="10">
    <source>
        <dbReference type="Proteomes" id="UP000234474"/>
    </source>
</evidence>
<evidence type="ECO:0000256" key="5">
    <source>
        <dbReference type="SAM" id="MobiDB-lite"/>
    </source>
</evidence>
<dbReference type="SUPFAM" id="SSF52833">
    <property type="entry name" value="Thioredoxin-like"/>
    <property type="match status" value="3"/>
</dbReference>
<dbReference type="OMA" id="IFVYFYD"/>
<dbReference type="EMBL" id="MSZS01000001">
    <property type="protein sequence ID" value="PKX98869.1"/>
    <property type="molecule type" value="Genomic_DNA"/>
</dbReference>
<keyword evidence="2 6" id="KW-0812">Transmembrane</keyword>
<evidence type="ECO:0000256" key="3">
    <source>
        <dbReference type="ARBA" id="ARBA00022989"/>
    </source>
</evidence>
<feature type="transmembrane region" description="Helical" evidence="6">
    <location>
        <begin position="805"/>
        <end position="827"/>
    </location>
</feature>
<dbReference type="STRING" id="1392255.A0A2I1CMM9"/>
<dbReference type="Gene3D" id="3.40.30.10">
    <property type="entry name" value="Glutaredoxin"/>
    <property type="match status" value="3"/>
</dbReference>
<dbReference type="GO" id="GO:0016020">
    <property type="term" value="C:membrane"/>
    <property type="evidence" value="ECO:0007669"/>
    <property type="project" value="UniProtKB-SubCell"/>
</dbReference>
<dbReference type="VEuPathDB" id="FungiDB:P174DRAFT_416576"/>
<protein>
    <submittedName>
        <fullName evidence="9">Putative disulfide isomerase</fullName>
    </submittedName>
</protein>
<comment type="caution">
    <text evidence="9">The sequence shown here is derived from an EMBL/GenBank/DDBJ whole genome shotgun (WGS) entry which is preliminary data.</text>
</comment>
<dbReference type="CDD" id="cd02961">
    <property type="entry name" value="PDI_a_family"/>
    <property type="match status" value="2"/>
</dbReference>
<keyword evidence="7" id="KW-0732">Signal</keyword>
<dbReference type="InterPro" id="IPR052250">
    <property type="entry name" value="PDI_TMX3"/>
</dbReference>
<feature type="region of interest" description="Disordered" evidence="5">
    <location>
        <begin position="188"/>
        <end position="227"/>
    </location>
</feature>
<dbReference type="PROSITE" id="PS51352">
    <property type="entry name" value="THIOREDOXIN_2"/>
    <property type="match status" value="2"/>
</dbReference>
<dbReference type="Pfam" id="PF00085">
    <property type="entry name" value="Thioredoxin"/>
    <property type="match status" value="2"/>
</dbReference>
<dbReference type="OrthoDB" id="72053at2759"/>
<dbReference type="Proteomes" id="UP000234474">
    <property type="component" value="Unassembled WGS sequence"/>
</dbReference>
<proteinExistence type="predicted"/>
<evidence type="ECO:0000256" key="4">
    <source>
        <dbReference type="ARBA" id="ARBA00023136"/>
    </source>
</evidence>
<keyword evidence="3 6" id="KW-1133">Transmembrane helix</keyword>
<dbReference type="InterPro" id="IPR019182">
    <property type="entry name" value="Cytochrome_b-c1_su10_fun"/>
</dbReference>